<reference evidence="2" key="1">
    <citation type="journal article" date="2020" name="Cell">
        <title>Large-Scale Comparative Analyses of Tick Genomes Elucidate Their Genetic Diversity and Vector Capacities.</title>
        <authorList>
            <consortium name="Tick Genome and Microbiome Consortium (TIGMIC)"/>
            <person name="Jia N."/>
            <person name="Wang J."/>
            <person name="Shi W."/>
            <person name="Du L."/>
            <person name="Sun Y."/>
            <person name="Zhan W."/>
            <person name="Jiang J.F."/>
            <person name="Wang Q."/>
            <person name="Zhang B."/>
            <person name="Ji P."/>
            <person name="Bell-Sakyi L."/>
            <person name="Cui X.M."/>
            <person name="Yuan T.T."/>
            <person name="Jiang B.G."/>
            <person name="Yang W.F."/>
            <person name="Lam T.T."/>
            <person name="Chang Q.C."/>
            <person name="Ding S.J."/>
            <person name="Wang X.J."/>
            <person name="Zhu J.G."/>
            <person name="Ruan X.D."/>
            <person name="Zhao L."/>
            <person name="Wei J.T."/>
            <person name="Ye R.Z."/>
            <person name="Que T.C."/>
            <person name="Du C.H."/>
            <person name="Zhou Y.H."/>
            <person name="Cheng J.X."/>
            <person name="Dai P.F."/>
            <person name="Guo W.B."/>
            <person name="Han X.H."/>
            <person name="Huang E.J."/>
            <person name="Li L.F."/>
            <person name="Wei W."/>
            <person name="Gao Y.C."/>
            <person name="Liu J.Z."/>
            <person name="Shao H.Z."/>
            <person name="Wang X."/>
            <person name="Wang C.C."/>
            <person name="Yang T.C."/>
            <person name="Huo Q.B."/>
            <person name="Li W."/>
            <person name="Chen H.Y."/>
            <person name="Chen S.E."/>
            <person name="Zhou L.G."/>
            <person name="Ni X.B."/>
            <person name="Tian J.H."/>
            <person name="Sheng Y."/>
            <person name="Liu T."/>
            <person name="Pan Y.S."/>
            <person name="Xia L.Y."/>
            <person name="Li J."/>
            <person name="Zhao F."/>
            <person name="Cao W.C."/>
        </authorList>
    </citation>
    <scope>NUCLEOTIDE SEQUENCE</scope>
    <source>
        <strain evidence="2">Rsan-2018</strain>
    </source>
</reference>
<dbReference type="InterPro" id="IPR029063">
    <property type="entry name" value="SAM-dependent_MTases_sf"/>
</dbReference>
<dbReference type="Proteomes" id="UP000821837">
    <property type="component" value="Unassembled WGS sequence"/>
</dbReference>
<keyword evidence="3" id="KW-1185">Reference proteome</keyword>
<dbReference type="PANTHER" id="PTHR43861:SF1">
    <property type="entry name" value="TRANS-ACONITATE 2-METHYLTRANSFERASE"/>
    <property type="match status" value="1"/>
</dbReference>
<protein>
    <recommendedName>
        <fullName evidence="1">Methyltransferase type 11 domain-containing protein</fullName>
    </recommendedName>
</protein>
<dbReference type="Pfam" id="PF08241">
    <property type="entry name" value="Methyltransf_11"/>
    <property type="match status" value="1"/>
</dbReference>
<dbReference type="VEuPathDB" id="VectorBase:RSAN_038900"/>
<dbReference type="AlphaFoldDB" id="A0A9D4PH39"/>
<dbReference type="CDD" id="cd02440">
    <property type="entry name" value="AdoMet_MTases"/>
    <property type="match status" value="1"/>
</dbReference>
<accession>A0A9D4PH39</accession>
<name>A0A9D4PH39_RHISA</name>
<sequence length="182" mass="20362">MQEASPNQRPAVSFSFDCVAYSNIEAYPTRESIQALGKIAFLEPTLEQDQCLDVGCGPGGFTRNYLLDYCRPCRRIVAVDKDVSMIERAREVSTHPNITYDILDIESADITAFRDKHGMFRRVFSFFCFQFVKDNLAAYRNVAKLLEPDGECAVVSCVNLVIADILAASLQYGQMEGIHTGK</sequence>
<reference evidence="2" key="2">
    <citation type="submission" date="2021-09" db="EMBL/GenBank/DDBJ databases">
        <authorList>
            <person name="Jia N."/>
            <person name="Wang J."/>
            <person name="Shi W."/>
            <person name="Du L."/>
            <person name="Sun Y."/>
            <person name="Zhan W."/>
            <person name="Jiang J."/>
            <person name="Wang Q."/>
            <person name="Zhang B."/>
            <person name="Ji P."/>
            <person name="Sakyi L.B."/>
            <person name="Cui X."/>
            <person name="Yuan T."/>
            <person name="Jiang B."/>
            <person name="Yang W."/>
            <person name="Lam T.T.-Y."/>
            <person name="Chang Q."/>
            <person name="Ding S."/>
            <person name="Wang X."/>
            <person name="Zhu J."/>
            <person name="Ruan X."/>
            <person name="Zhao L."/>
            <person name="Wei J."/>
            <person name="Que T."/>
            <person name="Du C."/>
            <person name="Cheng J."/>
            <person name="Dai P."/>
            <person name="Han X."/>
            <person name="Huang E."/>
            <person name="Gao Y."/>
            <person name="Liu J."/>
            <person name="Shao H."/>
            <person name="Ye R."/>
            <person name="Li L."/>
            <person name="Wei W."/>
            <person name="Wang X."/>
            <person name="Wang C."/>
            <person name="Huo Q."/>
            <person name="Li W."/>
            <person name="Guo W."/>
            <person name="Chen H."/>
            <person name="Chen S."/>
            <person name="Zhou L."/>
            <person name="Zhou L."/>
            <person name="Ni X."/>
            <person name="Tian J."/>
            <person name="Zhou Y."/>
            <person name="Sheng Y."/>
            <person name="Liu T."/>
            <person name="Pan Y."/>
            <person name="Xia L."/>
            <person name="Li J."/>
            <person name="Zhao F."/>
            <person name="Cao W."/>
        </authorList>
    </citation>
    <scope>NUCLEOTIDE SEQUENCE</scope>
    <source>
        <strain evidence="2">Rsan-2018</strain>
        <tissue evidence="2">Larvae</tissue>
    </source>
</reference>
<evidence type="ECO:0000313" key="3">
    <source>
        <dbReference type="Proteomes" id="UP000821837"/>
    </source>
</evidence>
<dbReference type="EMBL" id="JABSTV010001253">
    <property type="protein sequence ID" value="KAH7943137.1"/>
    <property type="molecule type" value="Genomic_DNA"/>
</dbReference>
<comment type="caution">
    <text evidence="2">The sequence shown here is derived from an EMBL/GenBank/DDBJ whole genome shotgun (WGS) entry which is preliminary data.</text>
</comment>
<organism evidence="2 3">
    <name type="scientific">Rhipicephalus sanguineus</name>
    <name type="common">Brown dog tick</name>
    <name type="synonym">Ixodes sanguineus</name>
    <dbReference type="NCBI Taxonomy" id="34632"/>
    <lineage>
        <taxon>Eukaryota</taxon>
        <taxon>Metazoa</taxon>
        <taxon>Ecdysozoa</taxon>
        <taxon>Arthropoda</taxon>
        <taxon>Chelicerata</taxon>
        <taxon>Arachnida</taxon>
        <taxon>Acari</taxon>
        <taxon>Parasitiformes</taxon>
        <taxon>Ixodida</taxon>
        <taxon>Ixodoidea</taxon>
        <taxon>Ixodidae</taxon>
        <taxon>Rhipicephalinae</taxon>
        <taxon>Rhipicephalus</taxon>
        <taxon>Rhipicephalus</taxon>
    </lineage>
</organism>
<feature type="domain" description="Methyltransferase type 11" evidence="1">
    <location>
        <begin position="52"/>
        <end position="153"/>
    </location>
</feature>
<evidence type="ECO:0000259" key="1">
    <source>
        <dbReference type="Pfam" id="PF08241"/>
    </source>
</evidence>
<evidence type="ECO:0000313" key="2">
    <source>
        <dbReference type="EMBL" id="KAH7943137.1"/>
    </source>
</evidence>
<dbReference type="SUPFAM" id="SSF53335">
    <property type="entry name" value="S-adenosyl-L-methionine-dependent methyltransferases"/>
    <property type="match status" value="1"/>
</dbReference>
<dbReference type="PANTHER" id="PTHR43861">
    <property type="entry name" value="TRANS-ACONITATE 2-METHYLTRANSFERASE-RELATED"/>
    <property type="match status" value="1"/>
</dbReference>
<dbReference type="GO" id="GO:0008757">
    <property type="term" value="F:S-adenosylmethionine-dependent methyltransferase activity"/>
    <property type="evidence" value="ECO:0007669"/>
    <property type="project" value="InterPro"/>
</dbReference>
<gene>
    <name evidence="2" type="ORF">HPB52_005694</name>
</gene>
<dbReference type="Gene3D" id="3.40.50.150">
    <property type="entry name" value="Vaccinia Virus protein VP39"/>
    <property type="match status" value="1"/>
</dbReference>
<dbReference type="InterPro" id="IPR013216">
    <property type="entry name" value="Methyltransf_11"/>
</dbReference>
<proteinExistence type="predicted"/>